<evidence type="ECO:0000313" key="2">
    <source>
        <dbReference type="Proteomes" id="UP000078542"/>
    </source>
</evidence>
<dbReference type="AlphaFoldDB" id="A0A195C8G4"/>
<organism evidence="1 2">
    <name type="scientific">Cyphomyrmex costatus</name>
    <dbReference type="NCBI Taxonomy" id="456900"/>
    <lineage>
        <taxon>Eukaryota</taxon>
        <taxon>Metazoa</taxon>
        <taxon>Ecdysozoa</taxon>
        <taxon>Arthropoda</taxon>
        <taxon>Hexapoda</taxon>
        <taxon>Insecta</taxon>
        <taxon>Pterygota</taxon>
        <taxon>Neoptera</taxon>
        <taxon>Endopterygota</taxon>
        <taxon>Hymenoptera</taxon>
        <taxon>Apocrita</taxon>
        <taxon>Aculeata</taxon>
        <taxon>Formicoidea</taxon>
        <taxon>Formicidae</taxon>
        <taxon>Myrmicinae</taxon>
        <taxon>Cyphomyrmex</taxon>
    </lineage>
</organism>
<name>A0A195C8G4_9HYME</name>
<gene>
    <name evidence="1" type="ORF">ALC62_12225</name>
</gene>
<sequence length="94" mass="10758">PRGPSWTPNALRVWRSEALMTTRGDGRECSGHVAIRLLGPVHERERERERNQLTTAMERYINASTYRKVAFVSLQNRSTSTRHCVTTFGIVKTT</sequence>
<dbReference type="Proteomes" id="UP000078542">
    <property type="component" value="Unassembled WGS sequence"/>
</dbReference>
<protein>
    <submittedName>
        <fullName evidence="1">Uncharacterized protein</fullName>
    </submittedName>
</protein>
<accession>A0A195C8G4</accession>
<evidence type="ECO:0000313" key="1">
    <source>
        <dbReference type="EMBL" id="KYM97117.1"/>
    </source>
</evidence>
<reference evidence="1 2" key="1">
    <citation type="submission" date="2016-03" db="EMBL/GenBank/DDBJ databases">
        <title>Cyphomyrmex costatus WGS genome.</title>
        <authorList>
            <person name="Nygaard S."/>
            <person name="Hu H."/>
            <person name="Boomsma J."/>
            <person name="Zhang G."/>
        </authorList>
    </citation>
    <scope>NUCLEOTIDE SEQUENCE [LARGE SCALE GENOMIC DNA]</scope>
    <source>
        <strain evidence="1">MS0001</strain>
        <tissue evidence="1">Whole body</tissue>
    </source>
</reference>
<proteinExistence type="predicted"/>
<feature type="non-terminal residue" evidence="1">
    <location>
        <position position="1"/>
    </location>
</feature>
<dbReference type="EMBL" id="KQ978081">
    <property type="protein sequence ID" value="KYM97117.1"/>
    <property type="molecule type" value="Genomic_DNA"/>
</dbReference>
<keyword evidence="2" id="KW-1185">Reference proteome</keyword>